<feature type="binding site" evidence="10">
    <location>
        <position position="257"/>
    </location>
    <ligand>
        <name>ATP</name>
        <dbReference type="ChEBI" id="CHEBI:30616"/>
        <note>ligand shared between two neighboring subunits</note>
    </ligand>
</feature>
<comment type="catalytic activity">
    <reaction evidence="10">
        <text>L-methionine + ATP + H2O = S-adenosyl-L-methionine + phosphate + diphosphate</text>
        <dbReference type="Rhea" id="RHEA:21080"/>
        <dbReference type="ChEBI" id="CHEBI:15377"/>
        <dbReference type="ChEBI" id="CHEBI:30616"/>
        <dbReference type="ChEBI" id="CHEBI:33019"/>
        <dbReference type="ChEBI" id="CHEBI:43474"/>
        <dbReference type="ChEBI" id="CHEBI:57844"/>
        <dbReference type="ChEBI" id="CHEBI:59789"/>
        <dbReference type="EC" id="2.5.1.6"/>
    </reaction>
</comment>
<dbReference type="PROSITE" id="PS00377">
    <property type="entry name" value="ADOMET_SYNTHASE_2"/>
    <property type="match status" value="1"/>
</dbReference>
<dbReference type="InterPro" id="IPR022628">
    <property type="entry name" value="S-AdoMet_synt_N"/>
</dbReference>
<feature type="domain" description="S-adenosylmethionine synthetase C-terminal" evidence="15">
    <location>
        <begin position="251"/>
        <end position="390"/>
    </location>
</feature>
<evidence type="ECO:0000256" key="8">
    <source>
        <dbReference type="ARBA" id="ARBA00022842"/>
    </source>
</evidence>
<dbReference type="GO" id="GO:0005737">
    <property type="term" value="C:cytoplasm"/>
    <property type="evidence" value="ECO:0007669"/>
    <property type="project" value="UniProtKB-SubCell"/>
</dbReference>
<dbReference type="InterPro" id="IPR022630">
    <property type="entry name" value="S-AdoMet_synt_C"/>
</dbReference>
<organism evidence="16 17">
    <name type="scientific">Conexibacter arvalis</name>
    <dbReference type="NCBI Taxonomy" id="912552"/>
    <lineage>
        <taxon>Bacteria</taxon>
        <taxon>Bacillati</taxon>
        <taxon>Actinomycetota</taxon>
        <taxon>Thermoleophilia</taxon>
        <taxon>Solirubrobacterales</taxon>
        <taxon>Conexibacteraceae</taxon>
        <taxon>Conexibacter</taxon>
    </lineage>
</organism>
<name>A0A840IKK7_9ACTN</name>
<protein>
    <recommendedName>
        <fullName evidence="10">S-adenosylmethionine synthase</fullName>
        <shortName evidence="10">AdoMet synthase</shortName>
        <ecNumber evidence="10">2.5.1.6</ecNumber>
    </recommendedName>
    <alternativeName>
        <fullName evidence="10">MAT</fullName>
    </alternativeName>
    <alternativeName>
        <fullName evidence="10">Methionine adenosyltransferase</fullName>
    </alternativeName>
</protein>
<keyword evidence="4 10" id="KW-0808">Transferase</keyword>
<keyword evidence="3 10" id="KW-0554">One-carbon metabolism</keyword>
<feature type="binding site" evidence="10">
    <location>
        <position position="280"/>
    </location>
    <ligand>
        <name>ATP</name>
        <dbReference type="ChEBI" id="CHEBI:30616"/>
        <note>ligand shared between two neighboring subunits</note>
    </ligand>
</feature>
<reference evidence="16 17" key="1">
    <citation type="submission" date="2020-08" db="EMBL/GenBank/DDBJ databases">
        <title>Genomic Encyclopedia of Archaeal and Bacterial Type Strains, Phase II (KMG-II): from individual species to whole genera.</title>
        <authorList>
            <person name="Goeker M."/>
        </authorList>
    </citation>
    <scope>NUCLEOTIDE SEQUENCE [LARGE SCALE GENOMIC DNA]</scope>
    <source>
        <strain evidence="16 17">DSM 23288</strain>
    </source>
</reference>
<evidence type="ECO:0000256" key="4">
    <source>
        <dbReference type="ARBA" id="ARBA00022679"/>
    </source>
</evidence>
<feature type="domain" description="S-adenosylmethionine synthetase central" evidence="14">
    <location>
        <begin position="131"/>
        <end position="249"/>
    </location>
</feature>
<dbReference type="GO" id="GO:0006556">
    <property type="term" value="P:S-adenosylmethionine biosynthetic process"/>
    <property type="evidence" value="ECO:0007669"/>
    <property type="project" value="UniProtKB-UniRule"/>
</dbReference>
<gene>
    <name evidence="10" type="primary">metK</name>
    <name evidence="16" type="ORF">BDZ31_004288</name>
</gene>
<dbReference type="GO" id="GO:0005524">
    <property type="term" value="F:ATP binding"/>
    <property type="evidence" value="ECO:0007669"/>
    <property type="project" value="UniProtKB-UniRule"/>
</dbReference>
<evidence type="ECO:0000259" key="14">
    <source>
        <dbReference type="Pfam" id="PF02772"/>
    </source>
</evidence>
<evidence type="ECO:0000259" key="15">
    <source>
        <dbReference type="Pfam" id="PF02773"/>
    </source>
</evidence>
<evidence type="ECO:0000256" key="7">
    <source>
        <dbReference type="ARBA" id="ARBA00022840"/>
    </source>
</evidence>
<dbReference type="InterPro" id="IPR022629">
    <property type="entry name" value="S-AdoMet_synt_central"/>
</dbReference>
<evidence type="ECO:0000256" key="5">
    <source>
        <dbReference type="ARBA" id="ARBA00022723"/>
    </source>
</evidence>
<dbReference type="PANTHER" id="PTHR11964">
    <property type="entry name" value="S-ADENOSYLMETHIONINE SYNTHETASE"/>
    <property type="match status" value="1"/>
</dbReference>
<dbReference type="GO" id="GO:0004478">
    <property type="term" value="F:methionine adenosyltransferase activity"/>
    <property type="evidence" value="ECO:0007669"/>
    <property type="project" value="UniProtKB-UniRule"/>
</dbReference>
<comment type="subcellular location">
    <subcellularLocation>
        <location evidence="10 11">Cytoplasm</location>
    </subcellularLocation>
</comment>
<comment type="cofactor">
    <cofactor evidence="10">
        <name>Mg(2+)</name>
        <dbReference type="ChEBI" id="CHEBI:18420"/>
    </cofactor>
    <text evidence="10">Binds 2 divalent ions per subunit.</text>
</comment>
<dbReference type="Gene3D" id="3.30.300.10">
    <property type="match status" value="3"/>
</dbReference>
<proteinExistence type="inferred from homology"/>
<dbReference type="GO" id="GO:0000287">
    <property type="term" value="F:magnesium ion binding"/>
    <property type="evidence" value="ECO:0007669"/>
    <property type="project" value="UniProtKB-UniRule"/>
</dbReference>
<keyword evidence="9 10" id="KW-0630">Potassium</keyword>
<keyword evidence="8 10" id="KW-0460">Magnesium</keyword>
<dbReference type="EC" id="2.5.1.6" evidence="10"/>
<dbReference type="CDD" id="cd18079">
    <property type="entry name" value="S-AdoMet_synt"/>
    <property type="match status" value="1"/>
</dbReference>
<comment type="function">
    <text evidence="10">Catalyzes the formation of S-adenosylmethionine (AdoMet) from methionine and ATP. The overall synthetic reaction is composed of two sequential steps, AdoMet formation and the subsequent tripolyphosphate hydrolysis which occurs prior to release of AdoMet from the enzyme.</text>
</comment>
<dbReference type="Pfam" id="PF02772">
    <property type="entry name" value="S-AdoMet_synt_M"/>
    <property type="match status" value="1"/>
</dbReference>
<dbReference type="PIRSF" id="PIRSF000497">
    <property type="entry name" value="MAT"/>
    <property type="match status" value="1"/>
</dbReference>
<evidence type="ECO:0000256" key="9">
    <source>
        <dbReference type="ARBA" id="ARBA00022958"/>
    </source>
</evidence>
<feature type="binding site" description="in other chain" evidence="10">
    <location>
        <position position="20"/>
    </location>
    <ligand>
        <name>ATP</name>
        <dbReference type="ChEBI" id="CHEBI:30616"/>
        <note>ligand shared between two neighboring subunits</note>
    </ligand>
</feature>
<evidence type="ECO:0000256" key="1">
    <source>
        <dbReference type="ARBA" id="ARBA00005224"/>
    </source>
</evidence>
<dbReference type="UniPathway" id="UPA00315">
    <property type="reaction ID" value="UER00080"/>
</dbReference>
<evidence type="ECO:0000256" key="12">
    <source>
        <dbReference type="RuleBase" id="RU004462"/>
    </source>
</evidence>
<dbReference type="SUPFAM" id="SSF55973">
    <property type="entry name" value="S-adenosylmethionine synthetase"/>
    <property type="match status" value="3"/>
</dbReference>
<dbReference type="RefSeq" id="WP_183344919.1">
    <property type="nucleotide sequence ID" value="NZ_JACHNU010000008.1"/>
</dbReference>
<dbReference type="Pfam" id="PF02773">
    <property type="entry name" value="S-AdoMet_synt_C"/>
    <property type="match status" value="1"/>
</dbReference>
<comment type="cofactor">
    <cofactor evidence="10">
        <name>K(+)</name>
        <dbReference type="ChEBI" id="CHEBI:29103"/>
    </cofactor>
    <text evidence="10">Binds 1 potassium ion per subunit.</text>
</comment>
<keyword evidence="17" id="KW-1185">Reference proteome</keyword>
<feature type="region of interest" description="Flexible loop" evidence="10">
    <location>
        <begin position="104"/>
        <end position="114"/>
    </location>
</feature>
<dbReference type="InterPro" id="IPR022631">
    <property type="entry name" value="ADOMET_SYNTHASE_CS"/>
</dbReference>
<evidence type="ECO:0000256" key="11">
    <source>
        <dbReference type="RuleBase" id="RU000542"/>
    </source>
</evidence>
<sequence>MSTYSDNEFLFTSESVTEGHPDKIADQISDGVLDAVLRDDPYGRVACETLVNTGLVVVSGEISTSTYVDIQEIARETIRRIGYVDGNLGFSADSVAVLNAIDKQSPDIAQGVDASHESRTDPGDDDKLDLAGAGDQGMMFGYATRETPELMPLPIALAHKLAKRLADVRHAETLNYLRPDGKTQVSVRYRDGKPVEIEKLLISTQHAEGAESLIPDDLWEHVVTPILPADLYDAGKLRKEFLVNPTGRFVIGGPVGDAGLTGRKIIVDTYGGAARHGGGAFSGKDPSKVDRSAAYAARYVAKNVVAAGLADRAEVQVAYAIGVAHPVSVMVETFGTEKIGRAKIEQLVREHFDLRPGAFREYLDLHRPVYQKTAAYGHFGREDHDFTWEKTDKAEALRDAAGLAGAAA</sequence>
<feature type="binding site" evidence="10">
    <location>
        <position position="257"/>
    </location>
    <ligand>
        <name>L-methionine</name>
        <dbReference type="ChEBI" id="CHEBI:57844"/>
        <note>ligand shared between two neighboring subunits</note>
    </ligand>
</feature>
<feature type="binding site" description="in other chain" evidence="10">
    <location>
        <begin position="180"/>
        <end position="182"/>
    </location>
    <ligand>
        <name>ATP</name>
        <dbReference type="ChEBI" id="CHEBI:30616"/>
        <note>ligand shared between two neighboring subunits</note>
    </ligand>
</feature>
<feature type="binding site" description="in other chain" evidence="10">
    <location>
        <position position="288"/>
    </location>
    <ligand>
        <name>L-methionine</name>
        <dbReference type="ChEBI" id="CHEBI:57844"/>
        <note>ligand shared between two neighboring subunits</note>
    </ligand>
</feature>
<evidence type="ECO:0000259" key="13">
    <source>
        <dbReference type="Pfam" id="PF00438"/>
    </source>
</evidence>
<feature type="binding site" description="in other chain" evidence="10">
    <location>
        <begin position="248"/>
        <end position="249"/>
    </location>
    <ligand>
        <name>ATP</name>
        <dbReference type="ChEBI" id="CHEBI:30616"/>
        <note>ligand shared between two neighboring subunits</note>
    </ligand>
</feature>
<dbReference type="FunFam" id="3.30.300.10:FF:000003">
    <property type="entry name" value="S-adenosylmethionine synthase"/>
    <property type="match status" value="1"/>
</dbReference>
<feature type="binding site" description="in other chain" evidence="10">
    <location>
        <begin position="263"/>
        <end position="264"/>
    </location>
    <ligand>
        <name>ATP</name>
        <dbReference type="ChEBI" id="CHEBI:30616"/>
        <note>ligand shared between two neighboring subunits</note>
    </ligand>
</feature>
<accession>A0A840IKK7</accession>
<keyword evidence="6 10" id="KW-0547">Nucleotide-binding</keyword>
<dbReference type="InterPro" id="IPR002133">
    <property type="entry name" value="S-AdoMet_synthetase"/>
</dbReference>
<feature type="binding site" description="in other chain" evidence="10">
    <location>
        <position position="104"/>
    </location>
    <ligand>
        <name>L-methionine</name>
        <dbReference type="ChEBI" id="CHEBI:57844"/>
        <note>ligand shared between two neighboring subunits</note>
    </ligand>
</feature>
<evidence type="ECO:0000313" key="16">
    <source>
        <dbReference type="EMBL" id="MBB4664673.1"/>
    </source>
</evidence>
<keyword evidence="7 10" id="KW-0067">ATP-binding</keyword>
<feature type="binding site" evidence="10">
    <location>
        <position position="22"/>
    </location>
    <ligand>
        <name>Mg(2+)</name>
        <dbReference type="ChEBI" id="CHEBI:18420"/>
    </ligand>
</feature>
<dbReference type="NCBIfam" id="TIGR01034">
    <property type="entry name" value="metK"/>
    <property type="match status" value="1"/>
</dbReference>
<feature type="binding site" evidence="10">
    <location>
        <position position="284"/>
    </location>
    <ligand>
        <name>ATP</name>
        <dbReference type="ChEBI" id="CHEBI:30616"/>
        <note>ligand shared between two neighboring subunits</note>
    </ligand>
</feature>
<evidence type="ECO:0000256" key="6">
    <source>
        <dbReference type="ARBA" id="ARBA00022741"/>
    </source>
</evidence>
<evidence type="ECO:0000256" key="2">
    <source>
        <dbReference type="ARBA" id="ARBA00009685"/>
    </source>
</evidence>
<dbReference type="PROSITE" id="PS00376">
    <property type="entry name" value="ADOMET_SYNTHASE_1"/>
    <property type="match status" value="1"/>
</dbReference>
<evidence type="ECO:0000313" key="17">
    <source>
        <dbReference type="Proteomes" id="UP000585272"/>
    </source>
</evidence>
<dbReference type="AlphaFoldDB" id="A0A840IKK7"/>
<comment type="similarity">
    <text evidence="2 10 12">Belongs to the AdoMet synthase family.</text>
</comment>
<dbReference type="GO" id="GO:0006730">
    <property type="term" value="P:one-carbon metabolic process"/>
    <property type="evidence" value="ECO:0007669"/>
    <property type="project" value="UniProtKB-KW"/>
</dbReference>
<keyword evidence="5 10" id="KW-0479">Metal-binding</keyword>
<feature type="binding site" description="in other chain" evidence="10">
    <location>
        <position position="61"/>
    </location>
    <ligand>
        <name>L-methionine</name>
        <dbReference type="ChEBI" id="CHEBI:57844"/>
        <note>ligand shared between two neighboring subunits</note>
    </ligand>
</feature>
<comment type="subunit">
    <text evidence="10">Homotetramer; dimer of dimers.</text>
</comment>
<evidence type="ECO:0000256" key="10">
    <source>
        <dbReference type="HAMAP-Rule" id="MF_00086"/>
    </source>
</evidence>
<evidence type="ECO:0000256" key="3">
    <source>
        <dbReference type="ARBA" id="ARBA00022563"/>
    </source>
</evidence>
<dbReference type="HAMAP" id="MF_00086">
    <property type="entry name" value="S_AdoMet_synth1"/>
    <property type="match status" value="1"/>
</dbReference>
<feature type="domain" description="S-adenosylmethionine synthetase N-terminal" evidence="13">
    <location>
        <begin position="9"/>
        <end position="106"/>
    </location>
</feature>
<dbReference type="InterPro" id="IPR022636">
    <property type="entry name" value="S-AdoMet_synthetase_sfam"/>
</dbReference>
<feature type="binding site" evidence="10">
    <location>
        <position position="48"/>
    </location>
    <ligand>
        <name>K(+)</name>
        <dbReference type="ChEBI" id="CHEBI:29103"/>
    </ligand>
</feature>
<dbReference type="Proteomes" id="UP000585272">
    <property type="component" value="Unassembled WGS sequence"/>
</dbReference>
<dbReference type="FunFam" id="3.30.300.10:FF:000004">
    <property type="entry name" value="S-adenosylmethionine synthase"/>
    <property type="match status" value="1"/>
</dbReference>
<comment type="pathway">
    <text evidence="1 10">Amino-acid biosynthesis; S-adenosyl-L-methionine biosynthesis; S-adenosyl-L-methionine from L-methionine: step 1/1.</text>
</comment>
<dbReference type="Pfam" id="PF00438">
    <property type="entry name" value="S-AdoMet_synt_N"/>
    <property type="match status" value="1"/>
</dbReference>
<comment type="caution">
    <text evidence="16">The sequence shown here is derived from an EMBL/GenBank/DDBJ whole genome shotgun (WGS) entry which is preliminary data.</text>
</comment>
<dbReference type="EMBL" id="JACHNU010000008">
    <property type="protein sequence ID" value="MBB4664673.1"/>
    <property type="molecule type" value="Genomic_DNA"/>
</dbReference>
<keyword evidence="10" id="KW-0963">Cytoplasm</keyword>